<evidence type="ECO:0000313" key="3">
    <source>
        <dbReference type="EMBL" id="TDK50357.1"/>
    </source>
</evidence>
<reference evidence="3 4" key="1">
    <citation type="submission" date="2019-03" db="EMBL/GenBank/DDBJ databases">
        <title>Ruegeria lutea sp. nov., a novel strain, isolated from marine sediment, the Masan Bay, South Korea.</title>
        <authorList>
            <person name="Kim J."/>
            <person name="Kim D.-Y."/>
            <person name="Lee S.-S."/>
        </authorList>
    </citation>
    <scope>NUCLEOTIDE SEQUENCE [LARGE SCALE GENOMIC DNA]</scope>
    <source>
        <strain evidence="3 4">318-1</strain>
    </source>
</reference>
<dbReference type="Pfam" id="PF07510">
    <property type="entry name" value="GmrSD_C"/>
    <property type="match status" value="1"/>
</dbReference>
<feature type="domain" description="GmrSD restriction endonucleases N-terminal" evidence="1">
    <location>
        <begin position="9"/>
        <end position="247"/>
    </location>
</feature>
<gene>
    <name evidence="3" type="ORF">E1832_06950</name>
</gene>
<dbReference type="RefSeq" id="WP_133359010.1">
    <property type="nucleotide sequence ID" value="NZ_SMUV01000057.1"/>
</dbReference>
<sequence>MQVGTLAIQHLFEKDVLYRVPLYQRPYVWKEEEQWQPLWEDMRRLSEDLLLGKQPRSHFLGASVQDRPSVPPGQIETRLLIDGQQRLTTLQLLLRAFEDAVKLEDDSRYHKAIGNLIRNKHPLSTKDYEGFKIWPTNADRDDYQMVMESADRTALLKSFGVRSDAKSVGRNIPDGYLFFHDAISEWLAEDDGAEKDKKIPALYSAVRDNVRLVVIDLDEKDDAQLIFETLNARGTPLLSADLVKNSLLSEIQDNGGDAEKVYQKYWQAFDKDAPFWRAEIGRGHARRARIEIFLQHALTLLTGDDVSAAHLYAAYRDFALGEHAGSPEDRIQTIKKYGEIYREIVEGHESPRIKTFLDRLKVMDIGTAYPFLLKLFDVLGARADLLSEVLSDIESFLVRRMVCRLSTRGYNRLFVDLIAEIEGEPDQIPQRIRVSLLSRTAEFDRWPSNDEFKKAWINNPLYENLTRPRLRLILEAMEAALRGDFAETKDVPKNLTVEHVMPQTWQTNWPLPGEISEAEEMLRRSELIHTIGNLSLLNHRLNPAQSNKAWVVEGDPDGGKREALEDHSVLYLNKRLCEHDSWNEAKIIERSIALFENAKKIWTAPSAAN</sequence>
<protein>
    <submittedName>
        <fullName evidence="3">DUF262 domain-containing protein</fullName>
    </submittedName>
</protein>
<dbReference type="InterPro" id="IPR004919">
    <property type="entry name" value="GmrSD_N"/>
</dbReference>
<evidence type="ECO:0000259" key="1">
    <source>
        <dbReference type="Pfam" id="PF03235"/>
    </source>
</evidence>
<keyword evidence="4" id="KW-1185">Reference proteome</keyword>
<accession>A0A4R5VDW5</accession>
<organism evidence="3 4">
    <name type="scientific">Antarcticimicrobium luteum</name>
    <dbReference type="NCBI Taxonomy" id="2547397"/>
    <lineage>
        <taxon>Bacteria</taxon>
        <taxon>Pseudomonadati</taxon>
        <taxon>Pseudomonadota</taxon>
        <taxon>Alphaproteobacteria</taxon>
        <taxon>Rhodobacterales</taxon>
        <taxon>Paracoccaceae</taxon>
        <taxon>Antarcticimicrobium</taxon>
    </lineage>
</organism>
<dbReference type="Proteomes" id="UP000295301">
    <property type="component" value="Unassembled WGS sequence"/>
</dbReference>
<dbReference type="OrthoDB" id="9798761at2"/>
<dbReference type="InterPro" id="IPR011089">
    <property type="entry name" value="GmrSD_C"/>
</dbReference>
<dbReference type="EMBL" id="SMUV01000057">
    <property type="protein sequence ID" value="TDK50357.1"/>
    <property type="molecule type" value="Genomic_DNA"/>
</dbReference>
<evidence type="ECO:0000313" key="4">
    <source>
        <dbReference type="Proteomes" id="UP000295301"/>
    </source>
</evidence>
<dbReference type="Pfam" id="PF03235">
    <property type="entry name" value="GmrSD_N"/>
    <property type="match status" value="1"/>
</dbReference>
<proteinExistence type="predicted"/>
<dbReference type="PANTHER" id="PTHR35149:SF2">
    <property type="entry name" value="DUF262 DOMAIN-CONTAINING PROTEIN"/>
    <property type="match status" value="1"/>
</dbReference>
<dbReference type="AlphaFoldDB" id="A0A4R5VDW5"/>
<feature type="domain" description="GmrSD restriction endonucleases C-terminal" evidence="2">
    <location>
        <begin position="446"/>
        <end position="596"/>
    </location>
</feature>
<evidence type="ECO:0000259" key="2">
    <source>
        <dbReference type="Pfam" id="PF07510"/>
    </source>
</evidence>
<name>A0A4R5VDW5_9RHOB</name>
<dbReference type="PANTHER" id="PTHR35149">
    <property type="entry name" value="SLL5132 PROTEIN"/>
    <property type="match status" value="1"/>
</dbReference>
<comment type="caution">
    <text evidence="3">The sequence shown here is derived from an EMBL/GenBank/DDBJ whole genome shotgun (WGS) entry which is preliminary data.</text>
</comment>